<evidence type="ECO:0000313" key="1">
    <source>
        <dbReference type="EMBL" id="KAK6587994.1"/>
    </source>
</evidence>
<organism evidence="1 2">
    <name type="scientific">Cryptosporidium xiaoi</name>
    <dbReference type="NCBI Taxonomy" id="659607"/>
    <lineage>
        <taxon>Eukaryota</taxon>
        <taxon>Sar</taxon>
        <taxon>Alveolata</taxon>
        <taxon>Apicomplexa</taxon>
        <taxon>Conoidasida</taxon>
        <taxon>Coccidia</taxon>
        <taxon>Eucoccidiorida</taxon>
        <taxon>Eimeriorina</taxon>
        <taxon>Cryptosporidiidae</taxon>
        <taxon>Cryptosporidium</taxon>
    </lineage>
</organism>
<protein>
    <submittedName>
        <fullName evidence="1">Uncharacterized protein</fullName>
    </submittedName>
</protein>
<dbReference type="Proteomes" id="UP001311799">
    <property type="component" value="Unassembled WGS sequence"/>
</dbReference>
<dbReference type="AlphaFoldDB" id="A0AAV9XUP3"/>
<dbReference type="EMBL" id="JAWDEY010000035">
    <property type="protein sequence ID" value="KAK6587994.1"/>
    <property type="molecule type" value="Genomic_DNA"/>
</dbReference>
<sequence length="218" mass="25629">MDFLKDVINMYMRKFLQLEDLKWDLKEGLQVEHLKINSRGINEQFREKSIPFKVDNGSLESMKISYSPKDGVFHVHIKEIQTQIRPQFFSTVGKKIQQGLVNIILDKDPVEFIDSYSYIRDFPISYLEQTKKRVESTVVDSSLIPEPPKYPIAAYKLNNQPYIRKYNKAPAFYPPPILDGGKRYYDQKEKYQNEIYYLDNLGNEQFQKTGSTTLHSNI</sequence>
<gene>
    <name evidence="1" type="ORF">RS030_71103</name>
</gene>
<name>A0AAV9XUP3_9CRYT</name>
<evidence type="ECO:0000313" key="2">
    <source>
        <dbReference type="Proteomes" id="UP001311799"/>
    </source>
</evidence>
<proteinExistence type="predicted"/>
<comment type="caution">
    <text evidence="1">The sequence shown here is derived from an EMBL/GenBank/DDBJ whole genome shotgun (WGS) entry which is preliminary data.</text>
</comment>
<keyword evidence="2" id="KW-1185">Reference proteome</keyword>
<accession>A0AAV9XUP3</accession>
<reference evidence="1 2" key="1">
    <citation type="submission" date="2023-10" db="EMBL/GenBank/DDBJ databases">
        <title>Comparative genomics analysis reveals potential genetic determinants of host preference in Cryptosporidium xiaoi.</title>
        <authorList>
            <person name="Xiao L."/>
            <person name="Li J."/>
        </authorList>
    </citation>
    <scope>NUCLEOTIDE SEQUENCE [LARGE SCALE GENOMIC DNA]</scope>
    <source>
        <strain evidence="1 2">52996</strain>
    </source>
</reference>